<organism evidence="2">
    <name type="scientific">Candidatus Thiocaldithrix dubininis</name>
    <dbReference type="NCBI Taxonomy" id="3080823"/>
    <lineage>
        <taxon>Bacteria</taxon>
        <taxon>Pseudomonadati</taxon>
        <taxon>Pseudomonadota</taxon>
        <taxon>Gammaproteobacteria</taxon>
        <taxon>Thiotrichales</taxon>
        <taxon>Thiotrichaceae</taxon>
        <taxon>Candidatus Thiocaldithrix</taxon>
    </lineage>
</organism>
<reference evidence="2" key="2">
    <citation type="submission" date="2023-04" db="EMBL/GenBank/DDBJ databases">
        <authorList>
            <person name="Beletskiy A.V."/>
            <person name="Mardanov A.V."/>
            <person name="Ravin N.V."/>
        </authorList>
    </citation>
    <scope>NUCLEOTIDE SEQUENCE</scope>
    <source>
        <strain evidence="2">GKL-01</strain>
    </source>
</reference>
<gene>
    <name evidence="2" type="ORF">QJT80_14840</name>
</gene>
<feature type="region of interest" description="Disordered" evidence="1">
    <location>
        <begin position="16"/>
        <end position="62"/>
    </location>
</feature>
<dbReference type="EMBL" id="CP124755">
    <property type="protein sequence ID" value="WGZ90749.1"/>
    <property type="molecule type" value="Genomic_DNA"/>
</dbReference>
<sequence>MSNSLRDQLLKAGLITQEQIEQANQPKPKELAPKAPSAKKATRPPQAGRPHAAKPQAKPQLVDEDLAKFYKERETIERNERLEAERQQRELAARRKAVRGQIQTLINENTQNIADADIRYNFVVGDNIKYVYVTETQQTQLANGELALTFLEGKRCIIPLETAQAITALDPDKIIIINQPEAESPELT</sequence>
<reference evidence="2" key="1">
    <citation type="journal article" date="2023" name="Int. J. Mol. Sci.">
        <title>Metagenomics Revealed a New Genus 'Candidatus Thiocaldithrix dubininis' gen. nov., sp. nov. and a New Species 'Candidatus Thiothrix putei' sp. nov. in the Family Thiotrichaceae, Some Members of Which Have Traits of Both Na+- and H+-Motive Energetics.</title>
        <authorList>
            <person name="Ravin N.V."/>
            <person name="Muntyan M.S."/>
            <person name="Smolyakov D.D."/>
            <person name="Rudenko T.S."/>
            <person name="Beletsky A.V."/>
            <person name="Mardanov A.V."/>
            <person name="Grabovich M.Y."/>
        </authorList>
    </citation>
    <scope>NUCLEOTIDE SEQUENCE</scope>
    <source>
        <strain evidence="2">GKL-01</strain>
    </source>
</reference>
<name>A0AA95KE43_9GAMM</name>
<accession>A0AA95KE43</accession>
<evidence type="ECO:0000256" key="1">
    <source>
        <dbReference type="SAM" id="MobiDB-lite"/>
    </source>
</evidence>
<dbReference type="InterPro" id="IPR018636">
    <property type="entry name" value="DUF2058"/>
</dbReference>
<protein>
    <submittedName>
        <fullName evidence="2">DUF2058 family protein</fullName>
    </submittedName>
</protein>
<dbReference type="KEGG" id="tdu:QJT80_14840"/>
<dbReference type="Proteomes" id="UP001300672">
    <property type="component" value="Chromosome"/>
</dbReference>
<dbReference type="Pfam" id="PF09831">
    <property type="entry name" value="DUF2058"/>
    <property type="match status" value="1"/>
</dbReference>
<proteinExistence type="predicted"/>
<evidence type="ECO:0000313" key="2">
    <source>
        <dbReference type="EMBL" id="WGZ90749.1"/>
    </source>
</evidence>
<dbReference type="AlphaFoldDB" id="A0AA95KE43"/>
<feature type="compositionally biased region" description="Polar residues" evidence="1">
    <location>
        <begin position="16"/>
        <end position="25"/>
    </location>
</feature>